<dbReference type="AlphaFoldDB" id="A0A8S3XP65"/>
<reference evidence="1" key="1">
    <citation type="submission" date="2021-04" db="EMBL/GenBank/DDBJ databases">
        <authorList>
            <person name="Tunstrom K."/>
        </authorList>
    </citation>
    <scope>NUCLEOTIDE SEQUENCE</scope>
</reference>
<keyword evidence="2" id="KW-1185">Reference proteome</keyword>
<protein>
    <submittedName>
        <fullName evidence="1">(apollo) hypothetical protein</fullName>
    </submittedName>
</protein>
<evidence type="ECO:0000313" key="2">
    <source>
        <dbReference type="Proteomes" id="UP000691718"/>
    </source>
</evidence>
<comment type="caution">
    <text evidence="1">The sequence shown here is derived from an EMBL/GenBank/DDBJ whole genome shotgun (WGS) entry which is preliminary data.</text>
</comment>
<organism evidence="1 2">
    <name type="scientific">Parnassius apollo</name>
    <name type="common">Apollo butterfly</name>
    <name type="synonym">Papilio apollo</name>
    <dbReference type="NCBI Taxonomy" id="110799"/>
    <lineage>
        <taxon>Eukaryota</taxon>
        <taxon>Metazoa</taxon>
        <taxon>Ecdysozoa</taxon>
        <taxon>Arthropoda</taxon>
        <taxon>Hexapoda</taxon>
        <taxon>Insecta</taxon>
        <taxon>Pterygota</taxon>
        <taxon>Neoptera</taxon>
        <taxon>Endopterygota</taxon>
        <taxon>Lepidoptera</taxon>
        <taxon>Glossata</taxon>
        <taxon>Ditrysia</taxon>
        <taxon>Papilionoidea</taxon>
        <taxon>Papilionidae</taxon>
        <taxon>Parnassiinae</taxon>
        <taxon>Parnassini</taxon>
        <taxon>Parnassius</taxon>
        <taxon>Parnassius</taxon>
    </lineage>
</organism>
<accession>A0A8S3XP65</accession>
<name>A0A8S3XP65_PARAO</name>
<dbReference type="EMBL" id="CAJQZP010001271">
    <property type="protein sequence ID" value="CAG5034606.1"/>
    <property type="molecule type" value="Genomic_DNA"/>
</dbReference>
<gene>
    <name evidence="1" type="ORF">PAPOLLO_LOCUS20353</name>
</gene>
<sequence length="89" mass="10431">MMKYPDFYDLKALEKSLNCNIVKNKTNETVKWMTIKWIQIPISKAKKKDLMTQMKDGVIPKDYVDYYTKIPSIDEENIINDCSSSESDD</sequence>
<proteinExistence type="predicted"/>
<dbReference type="Proteomes" id="UP000691718">
    <property type="component" value="Unassembled WGS sequence"/>
</dbReference>
<dbReference type="OrthoDB" id="7402215at2759"/>
<evidence type="ECO:0000313" key="1">
    <source>
        <dbReference type="EMBL" id="CAG5034606.1"/>
    </source>
</evidence>